<keyword evidence="2" id="KW-1133">Transmembrane helix</keyword>
<dbReference type="AlphaFoldDB" id="A0A2G5B9Y9"/>
<feature type="transmembrane region" description="Helical" evidence="2">
    <location>
        <begin position="83"/>
        <end position="109"/>
    </location>
</feature>
<gene>
    <name evidence="3" type="ORF">COEREDRAFT_15906</name>
</gene>
<protein>
    <submittedName>
        <fullName evidence="3">Uncharacterized protein</fullName>
    </submittedName>
</protein>
<keyword evidence="4" id="KW-1185">Reference proteome</keyword>
<evidence type="ECO:0000313" key="3">
    <source>
        <dbReference type="EMBL" id="PIA15836.1"/>
    </source>
</evidence>
<dbReference type="OrthoDB" id="5579857at2759"/>
<feature type="region of interest" description="Disordered" evidence="1">
    <location>
        <begin position="140"/>
        <end position="191"/>
    </location>
</feature>
<reference evidence="3 4" key="1">
    <citation type="journal article" date="2015" name="Genome Biol. Evol.">
        <title>Phylogenomic analyses indicate that early fungi evolved digesting cell walls of algal ancestors of land plants.</title>
        <authorList>
            <person name="Chang Y."/>
            <person name="Wang S."/>
            <person name="Sekimoto S."/>
            <person name="Aerts A.L."/>
            <person name="Choi C."/>
            <person name="Clum A."/>
            <person name="LaButti K.M."/>
            <person name="Lindquist E.A."/>
            <person name="Yee Ngan C."/>
            <person name="Ohm R.A."/>
            <person name="Salamov A.A."/>
            <person name="Grigoriev I.V."/>
            <person name="Spatafora J.W."/>
            <person name="Berbee M.L."/>
        </authorList>
    </citation>
    <scope>NUCLEOTIDE SEQUENCE [LARGE SCALE GENOMIC DNA]</scope>
    <source>
        <strain evidence="3 4">NRRL 1564</strain>
    </source>
</reference>
<keyword evidence="2" id="KW-0812">Transmembrane</keyword>
<feature type="transmembrane region" description="Helical" evidence="2">
    <location>
        <begin position="41"/>
        <end position="63"/>
    </location>
</feature>
<organism evidence="3 4">
    <name type="scientific">Coemansia reversa (strain ATCC 12441 / NRRL 1564)</name>
    <dbReference type="NCBI Taxonomy" id="763665"/>
    <lineage>
        <taxon>Eukaryota</taxon>
        <taxon>Fungi</taxon>
        <taxon>Fungi incertae sedis</taxon>
        <taxon>Zoopagomycota</taxon>
        <taxon>Kickxellomycotina</taxon>
        <taxon>Kickxellomycetes</taxon>
        <taxon>Kickxellales</taxon>
        <taxon>Kickxellaceae</taxon>
        <taxon>Coemansia</taxon>
    </lineage>
</organism>
<evidence type="ECO:0000256" key="1">
    <source>
        <dbReference type="SAM" id="MobiDB-lite"/>
    </source>
</evidence>
<name>A0A2G5B9Y9_COERN</name>
<evidence type="ECO:0000256" key="2">
    <source>
        <dbReference type="SAM" id="Phobius"/>
    </source>
</evidence>
<dbReference type="EMBL" id="KZ303504">
    <property type="protein sequence ID" value="PIA15836.1"/>
    <property type="molecule type" value="Genomic_DNA"/>
</dbReference>
<dbReference type="Proteomes" id="UP000242474">
    <property type="component" value="Unassembled WGS sequence"/>
</dbReference>
<evidence type="ECO:0000313" key="4">
    <source>
        <dbReference type="Proteomes" id="UP000242474"/>
    </source>
</evidence>
<accession>A0A2G5B9Y9</accession>
<sequence length="243" mass="26100">MKASGSEEDGTLERPRATLLTADGGVVATRVHYETLNDAMFLVRATVLAAVVCLAAVVLLSLATANVDLKLGFMAVTTYPRLLFSSAVWTSTSVFSAILVAWFVVYCVFCHVVRLHFNTTDPPRDWDDRNGEWSVVELDVRTHQKPPPTSSEGRGVAAQHSEDVQAAGTAADGLTTPSPSLSPPSTCGETETISCAGPSASDLWKLCVQPMSQTNGAAPKTEIALLTPDKDYQCWRASQRSRV</sequence>
<keyword evidence="2" id="KW-0472">Membrane</keyword>
<feature type="compositionally biased region" description="Low complexity" evidence="1">
    <location>
        <begin position="174"/>
        <end position="186"/>
    </location>
</feature>
<proteinExistence type="predicted"/>